<proteinExistence type="predicted"/>
<sequence length="29" mass="3262">MTLLGGVVNRMIHFFFHNASLSDLIQNVS</sequence>
<protein>
    <submittedName>
        <fullName evidence="1">Uncharacterized protein</fullName>
    </submittedName>
</protein>
<name>A0ABY5MP57_9HYPH</name>
<reference evidence="1 2" key="1">
    <citation type="submission" date="2018-07" db="EMBL/GenBank/DDBJ databases">
        <title>Genome sequence of Nitratireductor thuwali#1536.</title>
        <authorList>
            <person name="Michoud G."/>
            <person name="Merlino G."/>
            <person name="Sefrji F.O."/>
            <person name="Daffonchio D."/>
        </authorList>
    </citation>
    <scope>NUCLEOTIDE SEQUENCE [LARGE SCALE GENOMIC DNA]</scope>
    <source>
        <strain evidence="1 2">Nit1536</strain>
        <plasmid evidence="1 2">p1536_1</plasmid>
    </source>
</reference>
<evidence type="ECO:0000313" key="2">
    <source>
        <dbReference type="Proteomes" id="UP001342418"/>
    </source>
</evidence>
<geneLocation type="plasmid" evidence="1 2">
    <name>p1536_1</name>
</geneLocation>
<gene>
    <name evidence="1" type="ORF">NTH_04258</name>
</gene>
<organism evidence="1 2">
    <name type="scientific">Nitratireductor thuwali</name>
    <dbReference type="NCBI Taxonomy" id="2267699"/>
    <lineage>
        <taxon>Bacteria</taxon>
        <taxon>Pseudomonadati</taxon>
        <taxon>Pseudomonadota</taxon>
        <taxon>Alphaproteobacteria</taxon>
        <taxon>Hyphomicrobiales</taxon>
        <taxon>Phyllobacteriaceae</taxon>
        <taxon>Nitratireductor</taxon>
    </lineage>
</organism>
<dbReference type="Proteomes" id="UP001342418">
    <property type="component" value="Plasmid p1536_1"/>
</dbReference>
<dbReference type="EMBL" id="CP030942">
    <property type="protein sequence ID" value="UUP19744.1"/>
    <property type="molecule type" value="Genomic_DNA"/>
</dbReference>
<keyword evidence="2" id="KW-1185">Reference proteome</keyword>
<accession>A0ABY5MP57</accession>
<keyword evidence="1" id="KW-0614">Plasmid</keyword>
<evidence type="ECO:0000313" key="1">
    <source>
        <dbReference type="EMBL" id="UUP19744.1"/>
    </source>
</evidence>